<dbReference type="AlphaFoldDB" id="A0AA35X6N6"/>
<dbReference type="EMBL" id="CASHTH010003194">
    <property type="protein sequence ID" value="CAI8041576.1"/>
    <property type="molecule type" value="Genomic_DNA"/>
</dbReference>
<reference evidence="2" key="1">
    <citation type="submission" date="2023-03" db="EMBL/GenBank/DDBJ databases">
        <authorList>
            <person name="Steffen K."/>
            <person name="Cardenas P."/>
        </authorList>
    </citation>
    <scope>NUCLEOTIDE SEQUENCE</scope>
</reference>
<dbReference type="InterPro" id="IPR032710">
    <property type="entry name" value="NTF2-like_dom_sf"/>
</dbReference>
<sequence>MEADEGCPFGCFFPSVDRHNFCGTSTSRIVGIPDTSLLPTQTPLGSEETEDADFQSQILNGTAQQGFNCYAANAEWNRWLAYIQRIDAVEVASLTSEQLDQLDTYLAYVREAPETQIMSLPDAVRACQEIGEQTQPTFLLTDSKSEGEDEASTASDKSTFSYYDAECQLVFEEGKIEPIWVTNYISPPVSSRNGAEVNLPQIEQFRPSRSRSQLRMQFTLESTKAMPYGLAVWGNHAGLTLATSNAQEVTWFEKIVMDACQTVKAYFDALITGDTDRLIKMMSLADHYVKIGTEPDEHIEGGENARDYYQQIIANAADIAIEYENLDIQERGTCGVVLHTTDMAAQVAG</sequence>
<feature type="domain" description="SnoaL-like" evidence="1">
    <location>
        <begin position="261"/>
        <end position="345"/>
    </location>
</feature>
<protein>
    <recommendedName>
        <fullName evidence="1">SnoaL-like domain-containing protein</fullName>
    </recommendedName>
</protein>
<dbReference type="SUPFAM" id="SSF54427">
    <property type="entry name" value="NTF2-like"/>
    <property type="match status" value="1"/>
</dbReference>
<proteinExistence type="predicted"/>
<gene>
    <name evidence="2" type="ORF">GBAR_LOCUS23101</name>
</gene>
<dbReference type="InterPro" id="IPR037401">
    <property type="entry name" value="SnoaL-like"/>
</dbReference>
<evidence type="ECO:0000259" key="1">
    <source>
        <dbReference type="Pfam" id="PF13474"/>
    </source>
</evidence>
<accession>A0AA35X6N6</accession>
<keyword evidence="3" id="KW-1185">Reference proteome</keyword>
<dbReference type="Pfam" id="PF13474">
    <property type="entry name" value="SnoaL_3"/>
    <property type="match status" value="1"/>
</dbReference>
<dbReference type="Proteomes" id="UP001174909">
    <property type="component" value="Unassembled WGS sequence"/>
</dbReference>
<dbReference type="Gene3D" id="3.10.450.50">
    <property type="match status" value="1"/>
</dbReference>
<name>A0AA35X6N6_GEOBA</name>
<evidence type="ECO:0000313" key="2">
    <source>
        <dbReference type="EMBL" id="CAI8041576.1"/>
    </source>
</evidence>
<evidence type="ECO:0000313" key="3">
    <source>
        <dbReference type="Proteomes" id="UP001174909"/>
    </source>
</evidence>
<comment type="caution">
    <text evidence="2">The sequence shown here is derived from an EMBL/GenBank/DDBJ whole genome shotgun (WGS) entry which is preliminary data.</text>
</comment>
<organism evidence="2 3">
    <name type="scientific">Geodia barretti</name>
    <name type="common">Barrett's horny sponge</name>
    <dbReference type="NCBI Taxonomy" id="519541"/>
    <lineage>
        <taxon>Eukaryota</taxon>
        <taxon>Metazoa</taxon>
        <taxon>Porifera</taxon>
        <taxon>Demospongiae</taxon>
        <taxon>Heteroscleromorpha</taxon>
        <taxon>Tetractinellida</taxon>
        <taxon>Astrophorina</taxon>
        <taxon>Geodiidae</taxon>
        <taxon>Geodia</taxon>
    </lineage>
</organism>